<dbReference type="InterPro" id="IPR020806">
    <property type="entry name" value="PKS_PP-bd"/>
</dbReference>
<dbReference type="CDD" id="cd19531">
    <property type="entry name" value="LCL_NRPS-like"/>
    <property type="match status" value="5"/>
</dbReference>
<dbReference type="STRING" id="483219.LILAB_27080"/>
<dbReference type="Gene3D" id="3.40.50.980">
    <property type="match status" value="10"/>
</dbReference>
<dbReference type="SMART" id="SM00823">
    <property type="entry name" value="PKS_PP"/>
    <property type="match status" value="5"/>
</dbReference>
<evidence type="ECO:0000259" key="6">
    <source>
        <dbReference type="PROSITE" id="PS50075"/>
    </source>
</evidence>
<dbReference type="InterPro" id="IPR011251">
    <property type="entry name" value="Luciferase-like_dom"/>
</dbReference>
<feature type="domain" description="Carrier" evidence="6">
    <location>
        <begin position="1639"/>
        <end position="1714"/>
    </location>
</feature>
<dbReference type="InterPro" id="IPR009081">
    <property type="entry name" value="PP-bd_ACP"/>
</dbReference>
<dbReference type="Proteomes" id="UP000000488">
    <property type="component" value="Chromosome"/>
</dbReference>
<dbReference type="Gene3D" id="3.30.300.30">
    <property type="match status" value="5"/>
</dbReference>
<dbReference type="InterPro" id="IPR024011">
    <property type="entry name" value="Biosynth_lucif-like_mOase_dom"/>
</dbReference>
<evidence type="ECO:0000256" key="2">
    <source>
        <dbReference type="ARBA" id="ARBA00022450"/>
    </source>
</evidence>
<dbReference type="FunFam" id="3.40.50.12780:FF:000012">
    <property type="entry name" value="Non-ribosomal peptide synthetase"/>
    <property type="match status" value="4"/>
</dbReference>
<dbReference type="SUPFAM" id="SSF53474">
    <property type="entry name" value="alpha/beta-Hydrolases"/>
    <property type="match status" value="1"/>
</dbReference>
<feature type="region of interest" description="Disordered" evidence="5">
    <location>
        <begin position="4809"/>
        <end position="4836"/>
    </location>
</feature>
<dbReference type="EMBL" id="CP002830">
    <property type="protein sequence ID" value="AEI67303.1"/>
    <property type="molecule type" value="Genomic_DNA"/>
</dbReference>
<gene>
    <name evidence="7" type="ordered locus">LILAB_27080</name>
</gene>
<dbReference type="PANTHER" id="PTHR45527">
    <property type="entry name" value="NONRIBOSOMAL PEPTIDE SYNTHETASE"/>
    <property type="match status" value="1"/>
</dbReference>
<evidence type="ECO:0000256" key="4">
    <source>
        <dbReference type="ARBA" id="ARBA00022598"/>
    </source>
</evidence>
<dbReference type="Pfam" id="PF00550">
    <property type="entry name" value="PP-binding"/>
    <property type="match status" value="5"/>
</dbReference>
<organism evidence="7 8">
    <name type="scientific">Myxococcus fulvus (strain ATCC BAA-855 / HW-1)</name>
    <dbReference type="NCBI Taxonomy" id="483219"/>
    <lineage>
        <taxon>Bacteria</taxon>
        <taxon>Pseudomonadati</taxon>
        <taxon>Myxococcota</taxon>
        <taxon>Myxococcia</taxon>
        <taxon>Myxococcales</taxon>
        <taxon>Cystobacterineae</taxon>
        <taxon>Myxococcaceae</taxon>
        <taxon>Myxococcus</taxon>
    </lineage>
</organism>
<dbReference type="Gene3D" id="3.40.50.1820">
    <property type="entry name" value="alpha/beta hydrolase"/>
    <property type="match status" value="1"/>
</dbReference>
<dbReference type="InterPro" id="IPR036736">
    <property type="entry name" value="ACP-like_sf"/>
</dbReference>
<dbReference type="Pfam" id="PF00296">
    <property type="entry name" value="Bac_luciferase"/>
    <property type="match status" value="1"/>
</dbReference>
<dbReference type="Pfam" id="PF00975">
    <property type="entry name" value="Thioesterase"/>
    <property type="match status" value="1"/>
</dbReference>
<dbReference type="FunFam" id="3.30.559.30:FF:000001">
    <property type="entry name" value="Non-ribosomal peptide synthetase"/>
    <property type="match status" value="3"/>
</dbReference>
<feature type="compositionally biased region" description="Pro residues" evidence="5">
    <location>
        <begin position="640"/>
        <end position="650"/>
    </location>
</feature>
<dbReference type="FunFam" id="3.40.50.980:FF:000002">
    <property type="entry name" value="Enterobactin synthetase component F"/>
    <property type="match status" value="1"/>
</dbReference>
<dbReference type="InterPro" id="IPR000873">
    <property type="entry name" value="AMP-dep_synth/lig_dom"/>
</dbReference>
<dbReference type="InterPro" id="IPR006162">
    <property type="entry name" value="Ppantetheine_attach_site"/>
</dbReference>
<protein>
    <submittedName>
        <fullName evidence="7">Non-ribosomal peptide synthetase/polyketide synthase</fullName>
    </submittedName>
</protein>
<feature type="domain" description="Carrier" evidence="6">
    <location>
        <begin position="5892"/>
        <end position="5967"/>
    </location>
</feature>
<sequence>MWRTRWSRRAPWRSARPPRRRRWRGCCPRESPWALVHQGLTELFDALDQRLRPAEGTTWVAAAESSAERPELEALWALSRGLLVKFPSEQVTAQWEVLQGGGPRQGAMDLSLIYFANDEDSLTGPKYELLVEGAKYADANGFSAVWTPERHFHSFGGLYPQPAVVAGALATITRNLSLRSGSVVLPLHDPLLIAEQWSVVDNLSGGRAGLSVATGWHVADFTFAPQNFEDRRNILLRNLETVRALWRGEKVRRPGGGGTTVEVGLRPRPVQKDLPVWLTAAGSPETFRLAGEVGAGVLTGLLTQSLEELKQKVALYREAWRRNGHPGRGQVALMLHAFIGDDEQEVLRTVRKPLLSYFRSSAEITANLLAAQGYQGEIDKVSEEDINALLERTFEYHAKGTGLIGTVESGVQRLLHVREADVDEVACLIDFGVETPRVLESLRRLTAIRERLEQEASRRKVQRQAEGTLAVDELLALARQSGAVLLHASARLARTLAELPRAREALEPVGALVLDGASTELALSLHRNLGTEVLLAGAADEGGLLPRPPTERVPEGLQTWVLDAAGLPVPPGVVGELALEGAGLPWDLWRANEQERRRFVQHPSSSSARLFRTGRHARLRVDGRVEHVTLPAAPKVQAPAPKPQPPPAPALPAAMQQPEPAAIPRVPRTRPLPLSFAQQRLWYLQQLDPSSTAYNNGSNFRLGGALNIEALQAALNEVVKRHEVLRTTYQLTEEGAVQVIHAEGTLPMPVEDVPGDTAEAREAELLRRCTELAAIPFDLEQGPVARALLLRMGPEEHVLSLMQHHVISDAWCTLVLGRELSVLYSCFSAGVPSPLPPLEVQYADYAVWQRKWLEGAVMEAQLRWWKEQLTGVPALELPTDRPRPAVQSYAGGSYSFELPAEVAEPLLAFGRREGATSFMVLMALFQAVLGRTSGQEDFAVGIPTAGRSRPEVEGLLGCFVNTLALRSRLEGAPSFRELVGRVKRHSLEAFAHQDAPFERVIEALQLPRDQSRTPVFQVVLNVINTPSVDVAYQGLKLSSLGLYADTSKFDLSLEVVERKNTLYCRFEYASGLFDGATLERLASHLTELAQAVVATPDLSLQRVAILSDGERQQVLKGFQGRPMAPAGEATIHALMEAQAARTPDAVAVVFESERLTYRELDARANQVAHHLRGLGVKPESLVGVCLERSVDMVVSLLGVLKAGAAYVPVDPAYPRERLGWMLEDTGASVLLTHEKWKSVLPQSAARVVCLDSAAGDVAKQPVTKPDVQVGAESLAYVIFTSGSTGRPKGAMNAHGGVVNRLKWMQEEYGLGSADAVLQKTPFSFDVSVWEFFWPLLAGAKLVVARPGGHQEPAYLVKLMKAEGVTTVHFVPSMLRAFVEEPRLEELASLRRVVCSGEALSAELVKKAYARLPAPVRVHNLYGPTEAAVDVTYWPCPRGEDFHRVPIGRPVANTALYVLDTHGQPTPIGIPGELHIGGVQVGRGYWQRPQLTAERFIPDAFSGIPGARLYRTGDVARWLPDGTLEYLGRADFQVKLRGFRIELGEIEAALRVHPGVRDAVAMVREETRGDARLVAYVTGDSAPLEAEALRAHLLKQLPQHMVPSTFVHLGVLPLTPSGKVDRKALPAPDAPVLQQGTYVAPRTPTEEALAELFAQVLGVRRIGVHDGFFELGGHSLLATQVVVRVRTRFGIELPLRAFFESPTVAGLAAYLDARKNAPAQSGAAVPALTHADRRAPLPLSFSQQRLWVISQWGDSESSAYNHPLVLQLTGVLNLPALQQGFDTLVARHEVLRTTFRMEGDSPVQVIHPPAPVPIQVLDLTGAADARIREEETLRRVQEEVRRPFDLSQGPVVRGLLMKQSATEHVLVLNMHHIVTDGWSNGVMVREMAALYAGYRQGQPSPLPALPFQYVDFAAWQRKYLQGRVLEAQLDYWRGMLADAPAYLELPTDKPRPEQPSFQGESTPIQLPEELSEAVDALALRERATPFMVLLAAFQVLLNRYSGQDDVVVGSPIAGRRHAQTEGLIGFFVNTLALRARFGQDPTFRELLAQVRDTTLGAYEHQDLPVERLVEELQPAREEGRTPLFQVMFALQNTPAPELTLPELTLRGFESKHTVSRFELELVLSRVTEGYQGGLVYNTDLFEPATAERLVKHLRVLLAEALESPDTPVSALSLEKEEEPQLSDEADFPREATFHLRFEEQAARTPDAPAVTLESQVLTYAELNAKANQLAAHLRTLGVKPEVRVGLCLERTPDAIVAVLAVLKAGGAFVPIDPAAPAQRKSFVLKDSDASVLVTLQHLAEAWKPAVRHLQCLDTDAQKLASLPTRNVVVDVREEHLAYVIYTSGSTGTPKGVMVQHRSLLAMHEGTAQVFQSAGTTRQRISLNAPFHFDGALEPLAHLADGHCLCLVPEETRKDPEAMLAWLGQQRVDVLDCTPAQLTVLLQAGLLEQRHVPSRIVCAGEAMPPALWKQLASTERTTAYNAYGPTESTVCATAASVRNGTAPVPVIGRPIQGTRAYVLDARQRVAPAGIAGELYLSGEGLARGYLGRPELTAERFIPDAFSGIPGARLYRTGDKARWRHDGTLEYLGRLDFQVKLRGFRIELGEIEAVLRTHEQVRDAVVLAREDVPGDKRLVAYVVVVVTPEAPVTAELLRQHVQERLPEYMVPSTFVLMGTLPLTPTGKVDRKALPVPDVSNLAAKRDVEPPATPMEARLAELWKELLRVPAVGRRDSFFELGGHSLLATQAVARIRATFDVELNLRTFFAAPTVAALAERLSTATSAPKLPPLTRASRDGRVPLSFAQQRLWFLEQLQPGNASYNMPTALRLSGVLDVAALQRAVDEMVRRHESLRTTFHAEAGEPHQVIHAPPTVPVDGVDLSAIQDRTQREAEALKRVTADARRPFDLSKGPLLRVSLLKLEPSEHVLLLCMHHIISDGWSMGVLVREVTSLYGAFHGGQAVTLPELPVQYADYAVWQRGWLQGDALKQQFGFWKEQLAGAPHALELPTDKPRPAFLGTRGASVPVRLSLAHSEAVESLAQREGVTPFMVLLAAYQVLLNRYSAQDDVLVGSPIAGRQHAQTERLIGFFVNTLVLRARFNKGLTFRQLLAQVRDTTLGAYEYQDLPVERLVEELQVERDPSRTPLFQTLFTLQNAPMPELVLPGLKVRPADGEDTGVALFELSLDLVRGADGFEGTLNYSTDLYEAGTAQRLASHYQRLLESILARPDERVAVLPMMAPAERQALLDASNGARELLPADARIHALFEAQVARTPEAVAVVAGACSVTYRELDARANALAHRLRAAGVGLEHRVAVCVERSVELLVALLGVLKAGGAYVPLDSEYPTERLRFMLEDSGARVIVARAALRERLGEAAGRVWLDAEVPASTGVPQAPAVAVPPEAAAYVLYTSGSTGRPKGVVVQHQSLVNFTRAAWTSFPVSPGDRVLQFASISWDTSAEELYPCLTSGGTLVLRTPDMLDVPGAFLAKCEEAGVTQLNLPTAFWHDVTASLEAGTARLPKGLKWVVTGGERVAPERVSQWRKSVGAAVPLLNTYGLTEVTAVATSVDLSSAGTSQVSGTEREVPIGRALKNVRLYVLDRELEPVPGGVPGELFIGGSGVARGYLGRPELTAERFVPSPFVEGERLYRTGDLARWRRDGNLEYLGRADTQVKLRGVRIEPGEIEAALRAHATVHDAVVQVREDAAGDKRLVAYVVPPSEPDAAPVEAAALREHLRQSLPEYMVPAVFVSLTALPLTPSGKVDRRALPAPEASQLALTRDSEPPATPMEVRLAEVWKELLRVPAVGRRDNFFELGGHSLMATRVVARIRADFDVELSLRAFFEAPTVAGLAERLGSASSGPRLPPLTRAQGDGPVPLSFAQQRLWFLDQLQPGDVSYNMPTALRMTGTLHTEALQRAVNAMVERHQSLRTTFQAVDGEPRQVVHPPRPLPLSTVDLSALQGRAYREAEALKHATRDAQQPFDLSTGPLLRITLLKLAPTDHVLLLCMHHIISDGWSMGVLIREVGALYEAFQRGQPATLPELPLQYADFATWQRGWMQGETLTQHLAWWKSQLAGAPHALELPTDKPRPAVLHHHGAGVLVHLPLPLSQALEALAHKEGATPFMLLLAAFQVLLCRHSGQDDVLVGSPIAGRRHAETEPLIGFFVNTLVLRGRIGPETTFRQLLAQVRDTTLGAYEHQDVPFERLVEELQPSRDLSRTPLFQALFALQNAPGEVERSLPELTLRELEPTHGVSRFELELAVSRLPEGYLGALIYSTELFEPATAEQLVAHLKLVLEGAVASPDTPVSTLPLHTEAEHQHLMVDWNSTAASAPRGGLFLTRFEQQVGRTPNAPAVAMGEQVLSFAQLNAKANQLAAHLRTLGVGPEVRVAVCLERTPDTIVSLLAVLKAGGAFVPIDPAAPAQRRSFVLKDSDATVLLTVRHLADAWTPQVRHLLCLDTEASKLAALPPNNVPSNVRGEHLAYVIYTSGSTGTPKGVMVQHRSVPWLLQGMTQSLELGTPAGQRLSLNAPLHFDGTVERLVHLAEGHCLCLVPEETRKDPEAMVAWLEHQRVDMLDCTPAQLALLLQAGLLERGHVPSKIMSAGEAIPPALWKRLASTDRTTAYNAYGPTEVTVCATATRIQGNTSPVPVIGRPIAGTRVYVLDARQQLVPLGTAGELCVAGEGVARGYLGRPDLTAERFIPDAFSGIPGARLYRTGDKARWRHDGTLEYLGRLDFQVKLRGFRIELGEIEAALRAHDAVHDVVVLAREDVPGDKRLVAYVVGDAISVEALREHVQQRLPEYMVPSSFVSLPTLPLTSTGKVNRKALPPPDASQLTRTRDTEPPATPMEARLADIWKELLRLPAVGRRDNFFELGGHSLLATQVVARIRAAFDVELNLRTFFETPTVAALAERLSSAPPGPRLPPLKRVGRDGTVPLSFAQQRLWFLDQLKPGDVSYNMPSALRLSGALDVEALRRAVTAMVERHESLRTTFQSVAGEPRQVIHPPRPAAVEVVDLSGIQDRAQRDAEALKRATRDAQQPFDLSTGPLLRVTLLTLEPSEHVLLLCLHHIVSDGWSMSVLVRELTALYESFLTGTPAALPELPVQYADYAVWQRGWLQGETLRAQLGWWKSQLAGAPHALELPTDKPRPEVLRHHGAAVPVRLPQELALTLEALAQREGVTPFMALLAAFQSILARHSGQDDVLVGSPIAGRRHAETEPLIGFFVNTLVLRGRVTPATTFRQLLAQVRDTTLGAYEHQDVPFERLVEELQPSRDLSRTPLFQVMFALQNTQAPELSLPRLTVRPAEADATGVTLFELSLDLARGEDGYEGALLYSTELFERATAERLATHLRLLLEHVVASPDVAIATLPLHTETEQQLMVVDWHAVAPAPERGGLFHSRFEQQAARTPAAPAVTLGATVLSFAQLNAKANQLAAHLRTLGVGPEVRVALCLERTPDAIVAVLAVLKAGGAFVPIDPAAPSRRKSFVLKDSSASVLLSVQHLADAWKPEVRHLLCLDTEASKLAALPTGDVAVKVGEEHLAYVIYTSGSTGTPKGVMVQHRSLAALQGASNQAFHAGGPPGQRFSLNAPLYFDVSMDQLVHLADGHCLCLLPEDTRKDPEAMLAWLEAQRVEVLDCTPAQLTLLLQAGLLERAHVPARILCAGEAMDLSLWSRLASTNRTTVFNAYGPTESTVYATYARVRDNPSPVPVIGKPLTDTRAYVLDARQQLAPLGSAGELYLAGDGLARGYLGQPHLTAERFVPNPFATTPGERLYRTGDKARWRHDGTLEYLGRLDFQVKLRGFRIELGEVEAALRAHDAVHDAVVLAREDVPGDKRLVAYVVGDPATAETLRSHLQQRLPEYMVPSAFVSMQALPLTPSGKVDRKALPSPTLADTRRQEAHVAPRDALELRLVRAWEQVLGVEPISVRSSFFELGGHSLLAVRLIAALRESLDRPLPLAALFQAPTVEQLAAWLRREDSGQASPLVPFDAGRRGTNAPFFCVHPVGGSVLAYAELARLLGPERPFYGLQARGLDGGAPPLDTVEAMASAYVDAIREVQPSGPYLLGGWSVGGVIAYEMARQLRERGEAVGLLALIDAYTPDALKAAEPEPDAAQVVSAFASDLLGIGLTDLAPPDAGLSPEARLEALHEAGQRAGALPPGMELAHLRALLQVFESNLRAARRYQPPALNPGRVLRLKATEGSEGMPEDGGWKALVGAGLEQHPVPGDHYGVLRAPGVRELADRLRSALNVTTG</sequence>
<feature type="domain" description="Carrier" evidence="6">
    <location>
        <begin position="2702"/>
        <end position="2777"/>
    </location>
</feature>
<dbReference type="eggNOG" id="COG1020">
    <property type="taxonomic scope" value="Bacteria"/>
</dbReference>
<dbReference type="GO" id="GO:0031177">
    <property type="term" value="F:phosphopantetheine binding"/>
    <property type="evidence" value="ECO:0007669"/>
    <property type="project" value="InterPro"/>
</dbReference>
<keyword evidence="4" id="KW-0436">Ligase</keyword>
<dbReference type="PROSITE" id="PS50075">
    <property type="entry name" value="CARRIER"/>
    <property type="match status" value="5"/>
</dbReference>
<evidence type="ECO:0000256" key="5">
    <source>
        <dbReference type="SAM" id="MobiDB-lite"/>
    </source>
</evidence>
<dbReference type="FunFam" id="3.30.559.10:FF:000012">
    <property type="entry name" value="Non-ribosomal peptide synthetase"/>
    <property type="match status" value="5"/>
</dbReference>
<dbReference type="InterPro" id="IPR045851">
    <property type="entry name" value="AMP-bd_C_sf"/>
</dbReference>
<reference evidence="7 8" key="1">
    <citation type="journal article" date="2011" name="J. Bacteriol.">
        <title>Genome sequence of the halotolerant marine bacterium Myxococcus fulvus HW-1.</title>
        <authorList>
            <person name="Li Z.F."/>
            <person name="Li X."/>
            <person name="Liu H."/>
            <person name="Liu X."/>
            <person name="Han K."/>
            <person name="Wu Z.H."/>
            <person name="Hu W."/>
            <person name="Li F.F."/>
            <person name="Li Y.Z."/>
        </authorList>
    </citation>
    <scope>NUCLEOTIDE SEQUENCE [LARGE SCALE GENOMIC DNA]</scope>
    <source>
        <strain evidence="8">ATCC BAA-855 / HW-1</strain>
    </source>
</reference>
<dbReference type="GO" id="GO:0072330">
    <property type="term" value="P:monocarboxylic acid biosynthetic process"/>
    <property type="evidence" value="ECO:0007669"/>
    <property type="project" value="UniProtKB-ARBA"/>
</dbReference>
<dbReference type="InterPro" id="IPR036661">
    <property type="entry name" value="Luciferase-like_sf"/>
</dbReference>
<dbReference type="HOGENOM" id="CLU_222917_0_0_7"/>
<dbReference type="PROSITE" id="PS00455">
    <property type="entry name" value="AMP_BINDING"/>
    <property type="match status" value="5"/>
</dbReference>
<dbReference type="FunFam" id="3.40.50.980:FF:000001">
    <property type="entry name" value="Non-ribosomal peptide synthetase"/>
    <property type="match status" value="5"/>
</dbReference>
<evidence type="ECO:0000313" key="7">
    <source>
        <dbReference type="EMBL" id="AEI67303.1"/>
    </source>
</evidence>
<dbReference type="SUPFAM" id="SSF56801">
    <property type="entry name" value="Acetyl-CoA synthetase-like"/>
    <property type="match status" value="6"/>
</dbReference>
<evidence type="ECO:0000256" key="1">
    <source>
        <dbReference type="ARBA" id="ARBA00001957"/>
    </source>
</evidence>
<dbReference type="Gene3D" id="3.20.20.30">
    <property type="entry name" value="Luciferase-like domain"/>
    <property type="match status" value="1"/>
</dbReference>
<dbReference type="PROSITE" id="PS00012">
    <property type="entry name" value="PHOSPHOPANTETHEINE"/>
    <property type="match status" value="5"/>
</dbReference>
<dbReference type="FunFam" id="3.30.300.30:FF:000010">
    <property type="entry name" value="Enterobactin synthetase component F"/>
    <property type="match status" value="5"/>
</dbReference>
<name>F8CDJ6_MYXFH</name>
<keyword evidence="3" id="KW-0597">Phosphoprotein</keyword>
<dbReference type="Pfam" id="PF00501">
    <property type="entry name" value="AMP-binding"/>
    <property type="match status" value="5"/>
</dbReference>
<dbReference type="InterPro" id="IPR025110">
    <property type="entry name" value="AMP-bd_C"/>
</dbReference>
<dbReference type="InterPro" id="IPR020802">
    <property type="entry name" value="TesA-like"/>
</dbReference>
<dbReference type="GO" id="GO:0043041">
    <property type="term" value="P:amino acid activation for nonribosomal peptide biosynthetic process"/>
    <property type="evidence" value="ECO:0007669"/>
    <property type="project" value="TreeGrafter"/>
</dbReference>
<dbReference type="InterPro" id="IPR029058">
    <property type="entry name" value="AB_hydrolase_fold"/>
</dbReference>
<dbReference type="Gene3D" id="3.30.559.10">
    <property type="entry name" value="Chloramphenicol acetyltransferase-like domain"/>
    <property type="match status" value="5"/>
</dbReference>
<dbReference type="InterPro" id="IPR020845">
    <property type="entry name" value="AMP-binding_CS"/>
</dbReference>
<dbReference type="Pfam" id="PF00668">
    <property type="entry name" value="Condensation"/>
    <property type="match status" value="5"/>
</dbReference>
<dbReference type="PANTHER" id="PTHR45527:SF1">
    <property type="entry name" value="FATTY ACID SYNTHASE"/>
    <property type="match status" value="1"/>
</dbReference>
<dbReference type="SMART" id="SM00824">
    <property type="entry name" value="PKS_TE"/>
    <property type="match status" value="1"/>
</dbReference>
<feature type="region of interest" description="Disordered" evidence="5">
    <location>
        <begin position="631"/>
        <end position="659"/>
    </location>
</feature>
<dbReference type="Gene3D" id="3.30.559.30">
    <property type="entry name" value="Nonribosomal peptide synthetase, condensation domain"/>
    <property type="match status" value="5"/>
</dbReference>
<dbReference type="GO" id="GO:0044550">
    <property type="term" value="P:secondary metabolite biosynthetic process"/>
    <property type="evidence" value="ECO:0007669"/>
    <property type="project" value="UniProtKB-ARBA"/>
</dbReference>
<dbReference type="FunFam" id="1.10.1200.10:FF:000016">
    <property type="entry name" value="Non-ribosomal peptide synthase"/>
    <property type="match status" value="5"/>
</dbReference>
<dbReference type="NCBIfam" id="TIGR01733">
    <property type="entry name" value="AA-adenyl-dom"/>
    <property type="match status" value="5"/>
</dbReference>
<dbReference type="InterPro" id="IPR010071">
    <property type="entry name" value="AA_adenyl_dom"/>
</dbReference>
<proteinExistence type="predicted"/>
<dbReference type="SUPFAM" id="SSF51679">
    <property type="entry name" value="Bacterial luciferase-like"/>
    <property type="match status" value="1"/>
</dbReference>
<dbReference type="Gene3D" id="2.30.38.10">
    <property type="entry name" value="Luciferase, Domain 3"/>
    <property type="match status" value="6"/>
</dbReference>
<keyword evidence="2" id="KW-0596">Phosphopantetheine</keyword>
<dbReference type="NCBIfam" id="NF003417">
    <property type="entry name" value="PRK04813.1"/>
    <property type="match status" value="5"/>
</dbReference>
<dbReference type="KEGG" id="mfu:LILAB_27080"/>
<evidence type="ECO:0000256" key="3">
    <source>
        <dbReference type="ARBA" id="ARBA00022553"/>
    </source>
</evidence>
<dbReference type="InterPro" id="IPR001242">
    <property type="entry name" value="Condensation_dom"/>
</dbReference>
<dbReference type="FunFam" id="2.30.38.10:FF:000001">
    <property type="entry name" value="Non-ribosomal peptide synthetase PvdI"/>
    <property type="match status" value="5"/>
</dbReference>
<dbReference type="InterPro" id="IPR023213">
    <property type="entry name" value="CAT-like_dom_sf"/>
</dbReference>
<feature type="domain" description="Carrier" evidence="6">
    <location>
        <begin position="3774"/>
        <end position="3849"/>
    </location>
</feature>
<dbReference type="CDD" id="cd05930">
    <property type="entry name" value="A_NRPS"/>
    <property type="match status" value="4"/>
</dbReference>
<dbReference type="NCBIfam" id="NF004282">
    <property type="entry name" value="PRK05691.1"/>
    <property type="match status" value="7"/>
</dbReference>
<dbReference type="InterPro" id="IPR001031">
    <property type="entry name" value="Thioesterase"/>
</dbReference>
<dbReference type="SUPFAM" id="SSF47336">
    <property type="entry name" value="ACP-like"/>
    <property type="match status" value="5"/>
</dbReference>
<accession>F8CDJ6</accession>
<feature type="domain" description="Carrier" evidence="6">
    <location>
        <begin position="4833"/>
        <end position="4908"/>
    </location>
</feature>
<evidence type="ECO:0000313" key="8">
    <source>
        <dbReference type="Proteomes" id="UP000000488"/>
    </source>
</evidence>
<dbReference type="Pfam" id="PF13193">
    <property type="entry name" value="AMP-binding_C"/>
    <property type="match status" value="5"/>
</dbReference>
<dbReference type="Gene3D" id="1.10.1200.10">
    <property type="entry name" value="ACP-like"/>
    <property type="match status" value="5"/>
</dbReference>
<dbReference type="GO" id="GO:0016705">
    <property type="term" value="F:oxidoreductase activity, acting on paired donors, with incorporation or reduction of molecular oxygen"/>
    <property type="evidence" value="ECO:0007669"/>
    <property type="project" value="InterPro"/>
</dbReference>
<dbReference type="NCBIfam" id="TIGR04020">
    <property type="entry name" value="seco_metab_LLM"/>
    <property type="match status" value="1"/>
</dbReference>
<dbReference type="GO" id="GO:0005829">
    <property type="term" value="C:cytosol"/>
    <property type="evidence" value="ECO:0007669"/>
    <property type="project" value="TreeGrafter"/>
</dbReference>
<dbReference type="CDD" id="cd17646">
    <property type="entry name" value="A_NRPS_AB3403-like"/>
    <property type="match status" value="1"/>
</dbReference>
<comment type="cofactor">
    <cofactor evidence="1">
        <name>pantetheine 4'-phosphate</name>
        <dbReference type="ChEBI" id="CHEBI:47942"/>
    </cofactor>
</comment>
<dbReference type="GO" id="GO:0016874">
    <property type="term" value="F:ligase activity"/>
    <property type="evidence" value="ECO:0007669"/>
    <property type="project" value="UniProtKB-KW"/>
</dbReference>
<dbReference type="SUPFAM" id="SSF52777">
    <property type="entry name" value="CoA-dependent acyltransferases"/>
    <property type="match status" value="10"/>
</dbReference>